<dbReference type="RefSeq" id="WP_123263138.1">
    <property type="nucleotide sequence ID" value="NZ_RJTX01000002.1"/>
</dbReference>
<dbReference type="GO" id="GO:0009279">
    <property type="term" value="C:cell outer membrane"/>
    <property type="evidence" value="ECO:0007669"/>
    <property type="project" value="UniProtKB-SubCell"/>
</dbReference>
<dbReference type="Gene3D" id="2.40.170.20">
    <property type="entry name" value="TonB-dependent receptor, beta-barrel domain"/>
    <property type="match status" value="1"/>
</dbReference>
<dbReference type="InterPro" id="IPR013783">
    <property type="entry name" value="Ig-like_fold"/>
</dbReference>
<feature type="compositionally biased region" description="Basic and acidic residues" evidence="4">
    <location>
        <begin position="793"/>
        <end position="805"/>
    </location>
</feature>
<evidence type="ECO:0000256" key="5">
    <source>
        <dbReference type="SAM" id="SignalP"/>
    </source>
</evidence>
<evidence type="ECO:0000259" key="7">
    <source>
        <dbReference type="Pfam" id="PF14905"/>
    </source>
</evidence>
<keyword evidence="3" id="KW-0998">Cell outer membrane</keyword>
<dbReference type="AlphaFoldDB" id="A0A3N0VYR9"/>
<dbReference type="OrthoDB" id="8764943at2"/>
<reference evidence="9 11" key="2">
    <citation type="submission" date="2019-03" db="EMBL/GenBank/DDBJ databases">
        <title>Genomic Encyclopedia of Archaeal and Bacterial Type Strains, Phase II (KMG-II): from individual species to whole genera.</title>
        <authorList>
            <person name="Goeker M."/>
        </authorList>
    </citation>
    <scope>NUCLEOTIDE SEQUENCE [LARGE SCALE GENOMIC DNA]</scope>
    <source>
        <strain evidence="9 11">DSM 15235</strain>
    </source>
</reference>
<dbReference type="Pfam" id="PF07715">
    <property type="entry name" value="Plug"/>
    <property type="match status" value="1"/>
</dbReference>
<dbReference type="Pfam" id="PF14905">
    <property type="entry name" value="OMP_b-brl_3"/>
    <property type="match status" value="1"/>
</dbReference>
<feature type="domain" description="TonB-dependent receptor plug" evidence="6">
    <location>
        <begin position="141"/>
        <end position="213"/>
    </location>
</feature>
<dbReference type="PANTHER" id="PTHR40980">
    <property type="entry name" value="PLUG DOMAIN-CONTAINING PROTEIN"/>
    <property type="match status" value="1"/>
</dbReference>
<dbReference type="SUPFAM" id="SSF49478">
    <property type="entry name" value="Cna protein B-type domain"/>
    <property type="match status" value="1"/>
</dbReference>
<evidence type="ECO:0000259" key="6">
    <source>
        <dbReference type="Pfam" id="PF07715"/>
    </source>
</evidence>
<reference evidence="8" key="1">
    <citation type="submission" date="2018-11" db="EMBL/GenBank/DDBJ databases">
        <title>Proposal to divide the Flavobacteriaceae and reorganize its genera based on Amino Acid Identity values calculated from whole genome sequences.</title>
        <authorList>
            <person name="Nicholson A.C."/>
            <person name="Gulvik C.A."/>
            <person name="Whitney A.M."/>
            <person name="Humrighouse B.W."/>
            <person name="Bell M."/>
            <person name="Holmes B."/>
            <person name="Steigerwalt A."/>
            <person name="Villarma A."/>
            <person name="Sheth M."/>
            <person name="Batra D."/>
            <person name="Pryor J."/>
            <person name="Bernardet J.-F."/>
            <person name="Hugo C."/>
            <person name="Kampfer P."/>
            <person name="Newman J."/>
            <person name="Mcquiston J.R."/>
        </authorList>
    </citation>
    <scope>NUCLEOTIDE SEQUENCE</scope>
    <source>
        <strain evidence="8">DSM 15235</strain>
    </source>
</reference>
<evidence type="ECO:0000256" key="3">
    <source>
        <dbReference type="ARBA" id="ARBA00023237"/>
    </source>
</evidence>
<comment type="subcellular location">
    <subcellularLocation>
        <location evidence="1">Cell outer membrane</location>
    </subcellularLocation>
</comment>
<evidence type="ECO:0000256" key="4">
    <source>
        <dbReference type="SAM" id="MobiDB-lite"/>
    </source>
</evidence>
<dbReference type="InterPro" id="IPR041700">
    <property type="entry name" value="OMP_b-brl_3"/>
</dbReference>
<comment type="caution">
    <text evidence="8">The sequence shown here is derived from an EMBL/GenBank/DDBJ whole genome shotgun (WGS) entry which is preliminary data.</text>
</comment>
<evidence type="ECO:0000313" key="11">
    <source>
        <dbReference type="Proteomes" id="UP000295709"/>
    </source>
</evidence>
<evidence type="ECO:0000256" key="2">
    <source>
        <dbReference type="ARBA" id="ARBA00023136"/>
    </source>
</evidence>
<organism evidence="8 10">
    <name type="scientific">Chryseobacterium daecheongense</name>
    <dbReference type="NCBI Taxonomy" id="192389"/>
    <lineage>
        <taxon>Bacteria</taxon>
        <taxon>Pseudomonadati</taxon>
        <taxon>Bacteroidota</taxon>
        <taxon>Flavobacteriia</taxon>
        <taxon>Flavobacteriales</taxon>
        <taxon>Weeksellaceae</taxon>
        <taxon>Chryseobacterium group</taxon>
        <taxon>Chryseobacterium</taxon>
    </lineage>
</organism>
<keyword evidence="5" id="KW-0732">Signal</keyword>
<evidence type="ECO:0000313" key="10">
    <source>
        <dbReference type="Proteomes" id="UP000269375"/>
    </source>
</evidence>
<sequence length="805" mass="90606">MARIFLFLFVWILTLFSSMLSAQTTQDFSLSGNINSTEVNQMEINLFNSDNKLVKTEVADQKGNFSFNDLAAGNYYVKINKNGTQAYQSEPISIAGNTTLPEIQLNEKQIEGVTITKTKPYIERQEGKMILNVENSIASTGNSAFEVLEKAPGVNIDSNDNISLRGKGNLLVQVDGKNTPMTGSDLANYLRGIPSASVEKIEFITNPSSKYDAAGTSIINIKLKKDQRKGTNGSASVALGTGRFIKNNNNFSINHRNKKVNVFANYSFAYREFFNHLMLDRNFYENGNFQKAYVQDNFLKLNFRNHIAKAGMDYYMNDKNILGFSVGFISNKFDPKGDNSSLILGSDHLPTGSFTTQNRSHDHWKNATFNLNHKYTIDSLGSEITTDFDYINYSNTSLQNFDTRTYGVSGNLENVDILKGDINGNLNIFSLKSDLTKALKGDWKLEGGVKTSFVKADNDLQFFDASSGTPILDVTKTNHYIYEENINAAYGNVSKKWKKFSSTFGLRVENTNVTGTQLTTNQINKKNYTQIFPSAVFSYDLNEKNNLELNFSRRITRPSYNQLNPFKFYLDPTTYKAGNPDLDPQTTMNYEFTYSLSNKYFATLSYSKTSDNITDVIKPVVENGENITVQTNDNLNSASYFGLYLIAPVKVTKWWDMNNSANFYYGSYTGNVSGTQINNKGNFTFNLNSINSFKLGNGFTAELTGNYRAREVYAYMDVQPNWYLNIGAQKKFKNNSTLKFAFNDIFFTSNPKARTTFNNYIENFVVERDSRVVTLSYTYNFGSGKAGQPRKTGGAEDLKQRIGNG</sequence>
<evidence type="ECO:0000313" key="8">
    <source>
        <dbReference type="EMBL" id="ROH97942.1"/>
    </source>
</evidence>
<dbReference type="Proteomes" id="UP000269375">
    <property type="component" value="Unassembled WGS sequence"/>
</dbReference>
<name>A0A3N0VYR9_9FLAO</name>
<evidence type="ECO:0000256" key="1">
    <source>
        <dbReference type="ARBA" id="ARBA00004442"/>
    </source>
</evidence>
<dbReference type="Gene3D" id="2.60.40.10">
    <property type="entry name" value="Immunoglobulins"/>
    <property type="match status" value="1"/>
</dbReference>
<dbReference type="Proteomes" id="UP000295709">
    <property type="component" value="Unassembled WGS sequence"/>
</dbReference>
<feature type="domain" description="Outer membrane protein beta-barrel" evidence="7">
    <location>
        <begin position="376"/>
        <end position="779"/>
    </location>
</feature>
<accession>A0A3N0VYR9</accession>
<dbReference type="PANTHER" id="PTHR40980:SF4">
    <property type="entry name" value="TONB-DEPENDENT RECEPTOR-LIKE BETA-BARREL DOMAIN-CONTAINING PROTEIN"/>
    <property type="match status" value="1"/>
</dbReference>
<dbReference type="InterPro" id="IPR012910">
    <property type="entry name" value="Plug_dom"/>
</dbReference>
<keyword evidence="8" id="KW-0675">Receptor</keyword>
<dbReference type="EMBL" id="RJTX01000002">
    <property type="protein sequence ID" value="ROH97942.1"/>
    <property type="molecule type" value="Genomic_DNA"/>
</dbReference>
<gene>
    <name evidence="9" type="ORF">BCF50_1819</name>
    <name evidence="8" type="ORF">EGI05_11370</name>
</gene>
<dbReference type="EMBL" id="SOQW01000002">
    <property type="protein sequence ID" value="TDX92878.1"/>
    <property type="molecule type" value="Genomic_DNA"/>
</dbReference>
<evidence type="ECO:0000313" key="9">
    <source>
        <dbReference type="EMBL" id="TDX92878.1"/>
    </source>
</evidence>
<keyword evidence="11" id="KW-1185">Reference proteome</keyword>
<proteinExistence type="predicted"/>
<feature type="signal peptide" evidence="5">
    <location>
        <begin position="1"/>
        <end position="22"/>
    </location>
</feature>
<dbReference type="InterPro" id="IPR036942">
    <property type="entry name" value="Beta-barrel_TonB_sf"/>
</dbReference>
<dbReference type="SUPFAM" id="SSF56935">
    <property type="entry name" value="Porins"/>
    <property type="match status" value="1"/>
</dbReference>
<dbReference type="InterPro" id="IPR037066">
    <property type="entry name" value="Plug_dom_sf"/>
</dbReference>
<dbReference type="Gene3D" id="2.170.130.10">
    <property type="entry name" value="TonB-dependent receptor, plug domain"/>
    <property type="match status" value="1"/>
</dbReference>
<protein>
    <submittedName>
        <fullName evidence="9">Secreted protein (Por secretion system target)</fullName>
    </submittedName>
    <submittedName>
        <fullName evidence="8">TonB-dependent receptor</fullName>
    </submittedName>
</protein>
<feature type="chain" id="PRO_5017946104" evidence="5">
    <location>
        <begin position="23"/>
        <end position="805"/>
    </location>
</feature>
<keyword evidence="2" id="KW-0472">Membrane</keyword>
<feature type="region of interest" description="Disordered" evidence="4">
    <location>
        <begin position="785"/>
        <end position="805"/>
    </location>
</feature>